<dbReference type="PANTHER" id="PTHR33325:SF11">
    <property type="entry name" value="COLD SHOCK DOMAIN-CONTAINING PROTEIN 4-LIKE"/>
    <property type="match status" value="1"/>
</dbReference>
<evidence type="ECO:0000313" key="2">
    <source>
        <dbReference type="Proteomes" id="UP000187406"/>
    </source>
</evidence>
<organism evidence="1 2">
    <name type="scientific">Cephalotus follicularis</name>
    <name type="common">Albany pitcher plant</name>
    <dbReference type="NCBI Taxonomy" id="3775"/>
    <lineage>
        <taxon>Eukaryota</taxon>
        <taxon>Viridiplantae</taxon>
        <taxon>Streptophyta</taxon>
        <taxon>Embryophyta</taxon>
        <taxon>Tracheophyta</taxon>
        <taxon>Spermatophyta</taxon>
        <taxon>Magnoliopsida</taxon>
        <taxon>eudicotyledons</taxon>
        <taxon>Gunneridae</taxon>
        <taxon>Pentapetalae</taxon>
        <taxon>rosids</taxon>
        <taxon>fabids</taxon>
        <taxon>Oxalidales</taxon>
        <taxon>Cephalotaceae</taxon>
        <taxon>Cephalotus</taxon>
    </lineage>
</organism>
<dbReference type="InParanoid" id="A0A1Q3D1V1"/>
<dbReference type="PANTHER" id="PTHR33325">
    <property type="entry name" value="ZINC FINGER, CCHC-TYPE-RELATED"/>
    <property type="match status" value="1"/>
</dbReference>
<dbReference type="EMBL" id="BDDD01003912">
    <property type="protein sequence ID" value="GAV86457.1"/>
    <property type="molecule type" value="Genomic_DNA"/>
</dbReference>
<evidence type="ECO:0000313" key="1">
    <source>
        <dbReference type="EMBL" id="GAV86457.1"/>
    </source>
</evidence>
<sequence>MSSITKREFATLDITGINYLTWAFYVKIHLRSLDLSRTILSSSNDTSAHKAKALVFIRHHLYENLKVDYLTEEDLVVLWQSLKDRYDHQQDVVLPMLGLNGSIYVFRILNK</sequence>
<comment type="caution">
    <text evidence="1">The sequence shown here is derived from an EMBL/GenBank/DDBJ whole genome shotgun (WGS) entry which is preliminary data.</text>
</comment>
<name>A0A1Q3D1V1_CEPFO</name>
<evidence type="ECO:0008006" key="3">
    <source>
        <dbReference type="Google" id="ProtNLM"/>
    </source>
</evidence>
<reference evidence="2" key="1">
    <citation type="submission" date="2016-04" db="EMBL/GenBank/DDBJ databases">
        <title>Cephalotus genome sequencing.</title>
        <authorList>
            <person name="Fukushima K."/>
            <person name="Hasebe M."/>
            <person name="Fang X."/>
        </authorList>
    </citation>
    <scope>NUCLEOTIDE SEQUENCE [LARGE SCALE GENOMIC DNA]</scope>
    <source>
        <strain evidence="2">cv. St1</strain>
    </source>
</reference>
<dbReference type="OrthoDB" id="1737433at2759"/>
<dbReference type="Proteomes" id="UP000187406">
    <property type="component" value="Unassembled WGS sequence"/>
</dbReference>
<accession>A0A1Q3D1V1</accession>
<protein>
    <recommendedName>
        <fullName evidence="3">UBN2_3 domain-containing protein</fullName>
    </recommendedName>
</protein>
<dbReference type="AlphaFoldDB" id="A0A1Q3D1V1"/>
<proteinExistence type="predicted"/>
<gene>
    <name evidence="1" type="ORF">CFOL_v3_29887</name>
</gene>
<keyword evidence="2" id="KW-1185">Reference proteome</keyword>